<dbReference type="PROSITE" id="PS50977">
    <property type="entry name" value="HTH_TETR_2"/>
    <property type="match status" value="1"/>
</dbReference>
<evidence type="ECO:0000259" key="5">
    <source>
        <dbReference type="PROSITE" id="PS50977"/>
    </source>
</evidence>
<proteinExistence type="predicted"/>
<dbReference type="InterPro" id="IPR036271">
    <property type="entry name" value="Tet_transcr_reg_TetR-rel_C_sf"/>
</dbReference>
<comment type="caution">
    <text evidence="6">The sequence shown here is derived from an EMBL/GenBank/DDBJ whole genome shotgun (WGS) entry which is preliminary data.</text>
</comment>
<sequence>MSEQRRGAVRSETARRAILEATARLFAARGYDHLTIEGVAHEAGVGKQTIYRWWPSKSALVADCLLEGLLLPNRLGPPDTGDIRADLVTWLDEIFDLVTQPIGESLILSLIAAAAENPDVGRRLYASMGATSALVERFEAAIAASEIRVDAPVQEIGEALMGPLIVRMLSRSPITPGTAERLVDVVLGPVRAGVAPRG</sequence>
<dbReference type="GO" id="GO:0003700">
    <property type="term" value="F:DNA-binding transcription factor activity"/>
    <property type="evidence" value="ECO:0007669"/>
    <property type="project" value="TreeGrafter"/>
</dbReference>
<dbReference type="RefSeq" id="WP_135120359.1">
    <property type="nucleotide sequence ID" value="NZ_SPQZ01000003.1"/>
</dbReference>
<keyword evidence="3" id="KW-0804">Transcription</keyword>
<evidence type="ECO:0000256" key="1">
    <source>
        <dbReference type="ARBA" id="ARBA00023015"/>
    </source>
</evidence>
<dbReference type="InterPro" id="IPR011075">
    <property type="entry name" value="TetR_C"/>
</dbReference>
<keyword evidence="7" id="KW-1185">Reference proteome</keyword>
<dbReference type="EMBL" id="SPQZ01000003">
    <property type="protein sequence ID" value="TFV98364.1"/>
    <property type="molecule type" value="Genomic_DNA"/>
</dbReference>
<feature type="domain" description="HTH tetR-type" evidence="5">
    <location>
        <begin position="12"/>
        <end position="72"/>
    </location>
</feature>
<dbReference type="AlphaFoldDB" id="A0A4Y9R0W7"/>
<reference evidence="6 7" key="1">
    <citation type="journal article" date="2018" name="J. Microbiol.">
        <title>Leifsonia flava sp. nov., a novel actinobacterium isolated from the rhizosphere of Aquilegia viridiflora.</title>
        <authorList>
            <person name="Cai Y."/>
            <person name="Tao W.Z."/>
            <person name="Ma Y.J."/>
            <person name="Cheng J."/>
            <person name="Zhang M.Y."/>
            <person name="Zhang Y.X."/>
        </authorList>
    </citation>
    <scope>NUCLEOTIDE SEQUENCE [LARGE SCALE GENOMIC DNA]</scope>
    <source>
        <strain evidence="6 7">SYP-B2174</strain>
    </source>
</reference>
<evidence type="ECO:0000256" key="2">
    <source>
        <dbReference type="ARBA" id="ARBA00023125"/>
    </source>
</evidence>
<name>A0A4Y9R0W7_9MICO</name>
<dbReference type="PRINTS" id="PR00455">
    <property type="entry name" value="HTHTETR"/>
</dbReference>
<dbReference type="Proteomes" id="UP000298127">
    <property type="component" value="Unassembled WGS sequence"/>
</dbReference>
<dbReference type="InterPro" id="IPR009057">
    <property type="entry name" value="Homeodomain-like_sf"/>
</dbReference>
<accession>A0A4Y9R0W7</accession>
<evidence type="ECO:0000313" key="6">
    <source>
        <dbReference type="EMBL" id="TFV98364.1"/>
    </source>
</evidence>
<keyword evidence="2 4" id="KW-0238">DNA-binding</keyword>
<dbReference type="SUPFAM" id="SSF48498">
    <property type="entry name" value="Tetracyclin repressor-like, C-terminal domain"/>
    <property type="match status" value="1"/>
</dbReference>
<dbReference type="PANTHER" id="PTHR30055:SF148">
    <property type="entry name" value="TETR-FAMILY TRANSCRIPTIONAL REGULATOR"/>
    <property type="match status" value="1"/>
</dbReference>
<protein>
    <submittedName>
        <fullName evidence="6">TetR/AcrR family transcriptional regulator</fullName>
    </submittedName>
</protein>
<dbReference type="InterPro" id="IPR001647">
    <property type="entry name" value="HTH_TetR"/>
</dbReference>
<keyword evidence="1" id="KW-0805">Transcription regulation</keyword>
<feature type="DNA-binding region" description="H-T-H motif" evidence="4">
    <location>
        <begin position="35"/>
        <end position="54"/>
    </location>
</feature>
<gene>
    <name evidence="6" type="ORF">E4M00_10210</name>
</gene>
<evidence type="ECO:0000256" key="3">
    <source>
        <dbReference type="ARBA" id="ARBA00023163"/>
    </source>
</evidence>
<dbReference type="PANTHER" id="PTHR30055">
    <property type="entry name" value="HTH-TYPE TRANSCRIPTIONAL REGULATOR RUTR"/>
    <property type="match status" value="1"/>
</dbReference>
<dbReference type="Gene3D" id="1.10.357.10">
    <property type="entry name" value="Tetracycline Repressor, domain 2"/>
    <property type="match status" value="1"/>
</dbReference>
<dbReference type="SUPFAM" id="SSF46689">
    <property type="entry name" value="Homeodomain-like"/>
    <property type="match status" value="1"/>
</dbReference>
<evidence type="ECO:0000313" key="7">
    <source>
        <dbReference type="Proteomes" id="UP000298127"/>
    </source>
</evidence>
<dbReference type="Pfam" id="PF00440">
    <property type="entry name" value="TetR_N"/>
    <property type="match status" value="1"/>
</dbReference>
<dbReference type="Pfam" id="PF16859">
    <property type="entry name" value="TetR_C_11"/>
    <property type="match status" value="1"/>
</dbReference>
<evidence type="ECO:0000256" key="4">
    <source>
        <dbReference type="PROSITE-ProRule" id="PRU00335"/>
    </source>
</evidence>
<dbReference type="GO" id="GO:0000976">
    <property type="term" value="F:transcription cis-regulatory region binding"/>
    <property type="evidence" value="ECO:0007669"/>
    <property type="project" value="TreeGrafter"/>
</dbReference>
<dbReference type="InterPro" id="IPR050109">
    <property type="entry name" value="HTH-type_TetR-like_transc_reg"/>
</dbReference>
<organism evidence="6 7">
    <name type="scientific">Orlajensenia leifsoniae</name>
    <dbReference type="NCBI Taxonomy" id="2561933"/>
    <lineage>
        <taxon>Bacteria</taxon>
        <taxon>Bacillati</taxon>
        <taxon>Actinomycetota</taxon>
        <taxon>Actinomycetes</taxon>
        <taxon>Micrococcales</taxon>
        <taxon>Microbacteriaceae</taxon>
        <taxon>Orlajensenia</taxon>
    </lineage>
</organism>
<dbReference type="Gene3D" id="1.10.10.60">
    <property type="entry name" value="Homeodomain-like"/>
    <property type="match status" value="1"/>
</dbReference>